<reference evidence="4" key="1">
    <citation type="submission" date="2016-06" db="UniProtKB">
        <authorList>
            <consortium name="WormBaseParasite"/>
        </authorList>
    </citation>
    <scope>IDENTIFICATION</scope>
</reference>
<keyword evidence="3" id="KW-1185">Reference proteome</keyword>
<evidence type="ECO:0000313" key="4">
    <source>
        <dbReference type="WBParaSite" id="ECPE_0001833001-mRNA-1"/>
    </source>
</evidence>
<dbReference type="OrthoDB" id="289721at2759"/>
<reference evidence="2 3" key="2">
    <citation type="submission" date="2018-11" db="EMBL/GenBank/DDBJ databases">
        <authorList>
            <consortium name="Pathogen Informatics"/>
        </authorList>
    </citation>
    <scope>NUCLEOTIDE SEQUENCE [LARGE SCALE GENOMIC DNA]</scope>
    <source>
        <strain evidence="2 3">Egypt</strain>
    </source>
</reference>
<proteinExistence type="predicted"/>
<dbReference type="WBParaSite" id="ECPE_0001833001-mRNA-1">
    <property type="protein sequence ID" value="ECPE_0001833001-mRNA-1"/>
    <property type="gene ID" value="ECPE_0001833001"/>
</dbReference>
<dbReference type="InterPro" id="IPR000195">
    <property type="entry name" value="Rab-GAP-TBC_dom"/>
</dbReference>
<accession>A0A183BGE5</accession>
<dbReference type="PANTHER" id="PTHR13399:SF2">
    <property type="entry name" value="TRANSLOCON-ASSOCIATED PROTEIN SUBUNIT GAMMA"/>
    <property type="match status" value="1"/>
</dbReference>
<organism evidence="4">
    <name type="scientific">Echinostoma caproni</name>
    <dbReference type="NCBI Taxonomy" id="27848"/>
    <lineage>
        <taxon>Eukaryota</taxon>
        <taxon>Metazoa</taxon>
        <taxon>Spiralia</taxon>
        <taxon>Lophotrochozoa</taxon>
        <taxon>Platyhelminthes</taxon>
        <taxon>Trematoda</taxon>
        <taxon>Digenea</taxon>
        <taxon>Plagiorchiida</taxon>
        <taxon>Echinostomata</taxon>
        <taxon>Echinostomatoidea</taxon>
        <taxon>Echinostomatidae</taxon>
        <taxon>Echinostoma</taxon>
    </lineage>
</organism>
<gene>
    <name evidence="2" type="ORF">ECPE_LOCUS18280</name>
</gene>
<dbReference type="Proteomes" id="UP000272942">
    <property type="component" value="Unassembled WGS sequence"/>
</dbReference>
<dbReference type="AlphaFoldDB" id="A0A183BGE5"/>
<dbReference type="PANTHER" id="PTHR13399">
    <property type="entry name" value="TRANSLOCON-ASSOCIATED PROTEIN TRAP , GAMMA SUBUNIT"/>
    <property type="match status" value="1"/>
</dbReference>
<dbReference type="PROSITE" id="PS50086">
    <property type="entry name" value="TBC_RABGAP"/>
    <property type="match status" value="1"/>
</dbReference>
<feature type="domain" description="Rab-GAP TBC" evidence="1">
    <location>
        <begin position="26"/>
        <end position="82"/>
    </location>
</feature>
<sequence>MEPRAGDEAFNEWREAMRRMARLGDGLPKFVRRRVWSALAERQLATQHVDWDHVVHLAFSDDYQNTEDDSLGSQIVKDLHRT</sequence>
<dbReference type="GO" id="GO:0005783">
    <property type="term" value="C:endoplasmic reticulum"/>
    <property type="evidence" value="ECO:0007669"/>
    <property type="project" value="TreeGrafter"/>
</dbReference>
<dbReference type="EMBL" id="UZAN01076612">
    <property type="protein sequence ID" value="VDP96009.1"/>
    <property type="molecule type" value="Genomic_DNA"/>
</dbReference>
<name>A0A183BGE5_9TREM</name>
<evidence type="ECO:0000313" key="2">
    <source>
        <dbReference type="EMBL" id="VDP96009.1"/>
    </source>
</evidence>
<protein>
    <submittedName>
        <fullName evidence="4">Rab-GAP TBC domain-containing protein</fullName>
    </submittedName>
</protein>
<evidence type="ECO:0000313" key="3">
    <source>
        <dbReference type="Proteomes" id="UP000272942"/>
    </source>
</evidence>
<evidence type="ECO:0000259" key="1">
    <source>
        <dbReference type="PROSITE" id="PS50086"/>
    </source>
</evidence>